<dbReference type="Proteomes" id="UP001156836">
    <property type="component" value="Unassembled WGS sequence"/>
</dbReference>
<protein>
    <submittedName>
        <fullName evidence="2">ABC transporter permease</fullName>
    </submittedName>
</protein>
<feature type="signal peptide" evidence="1">
    <location>
        <begin position="1"/>
        <end position="22"/>
    </location>
</feature>
<accession>A0ABQ6BWR6</accession>
<comment type="caution">
    <text evidence="2">The sequence shown here is derived from an EMBL/GenBank/DDBJ whole genome shotgun (WGS) entry which is preliminary data.</text>
</comment>
<feature type="chain" id="PRO_5046971981" evidence="1">
    <location>
        <begin position="23"/>
        <end position="266"/>
    </location>
</feature>
<gene>
    <name evidence="2" type="ORF">GCM10007860_31080</name>
</gene>
<keyword evidence="1" id="KW-0732">Signal</keyword>
<name>A0ABQ6BWR6_9NEIS</name>
<evidence type="ECO:0000256" key="1">
    <source>
        <dbReference type="SAM" id="SignalP"/>
    </source>
</evidence>
<keyword evidence="3" id="KW-1185">Reference proteome</keyword>
<dbReference type="InterPro" id="IPR019613">
    <property type="entry name" value="DUF4198"/>
</dbReference>
<dbReference type="EMBL" id="BSOZ01000077">
    <property type="protein sequence ID" value="GLS05944.1"/>
    <property type="molecule type" value="Genomic_DNA"/>
</dbReference>
<sequence>MNRIARLLACVAAATLPLAAQAHHYWLLPSSTVLSAPQWITVDAAVSNDMFQFNHNALNVDALAIVAPDGSRLAPENLGKGKLRSTFDVNLAKPGTYRLEVVRGGVRATWKADGQPKRWMGNAEAFAKEVPADAEGLDVSESASRLETFVTVGAPSALKTTGRGLELAPVTHPNDLFAGETATFQFLADGKPAAGVEVTLVRGESRYRNQLDELKFTTDKDGRVAVKWPQAGMYWLDADLEDDKVTVKAAKRRTLSYTATLEVLPQ</sequence>
<dbReference type="Pfam" id="PF10670">
    <property type="entry name" value="DUF4198"/>
    <property type="match status" value="1"/>
</dbReference>
<proteinExistence type="predicted"/>
<evidence type="ECO:0000313" key="3">
    <source>
        <dbReference type="Proteomes" id="UP001156836"/>
    </source>
</evidence>
<dbReference type="RefSeq" id="WP_018748727.1">
    <property type="nucleotide sequence ID" value="NZ_BAABUF010000037.1"/>
</dbReference>
<reference evidence="3" key="1">
    <citation type="journal article" date="2019" name="Int. J. Syst. Evol. Microbiol.">
        <title>The Global Catalogue of Microorganisms (GCM) 10K type strain sequencing project: providing services to taxonomists for standard genome sequencing and annotation.</title>
        <authorList>
            <consortium name="The Broad Institute Genomics Platform"/>
            <consortium name="The Broad Institute Genome Sequencing Center for Infectious Disease"/>
            <person name="Wu L."/>
            <person name="Ma J."/>
        </authorList>
    </citation>
    <scope>NUCLEOTIDE SEQUENCE [LARGE SCALE GENOMIC DNA]</scope>
    <source>
        <strain evidence="3">NBRC 104970</strain>
    </source>
</reference>
<organism evidence="2 3">
    <name type="scientific">Chitiniphilus shinanonensis</name>
    <dbReference type="NCBI Taxonomy" id="553088"/>
    <lineage>
        <taxon>Bacteria</taxon>
        <taxon>Pseudomonadati</taxon>
        <taxon>Pseudomonadota</taxon>
        <taxon>Betaproteobacteria</taxon>
        <taxon>Neisseriales</taxon>
        <taxon>Chitinibacteraceae</taxon>
        <taxon>Chitiniphilus</taxon>
    </lineage>
</organism>
<evidence type="ECO:0000313" key="2">
    <source>
        <dbReference type="EMBL" id="GLS05944.1"/>
    </source>
</evidence>